<gene>
    <name evidence="3" type="ORF">ZYGR_0AD02710</name>
</gene>
<accession>A0A1Q3A5Z6</accession>
<evidence type="ECO:0000313" key="4">
    <source>
        <dbReference type="Proteomes" id="UP000187013"/>
    </source>
</evidence>
<dbReference type="InterPro" id="IPR058155">
    <property type="entry name" value="Skg3/CAF120-like_PH"/>
</dbReference>
<sequence length="532" mass="59648">MRVPESFRRPANILPLHGSAFRNKNKDKNGEEVIQSNPLESSDETPGAQYPIDDFSFKAIPTEAYQCAKPLLALLKAFECKVSYEYEFDPTSSTIWYVSLKDRPDEQLLVQRLVLFGASMILEGDDFGVLNVGLLNEMGNADRGLANQDGLSFENCQIMLSCSDFPTKNHLEKLRLLSIFEYMSIFKALTGSVISTVGVRLPDMHLVLSSAFNFKDWCEVYFEGQGWVKLWCHIRRVKKSSKGKTKSKCQIKFYKDDKCNNLVCFIPENEYVQDVFFYNEKSDKSSTYFETSTKSQLDSLTTIKLLGNVCYPSESRSRKLLRSPSSMSFSLSKSNTMTSLASMVTTNRKRTTTDPTDGTPPAESVYSENSSVEDLSKFTTQSGGLLIRPSVHGGLGHLESMIRFIVPMMDCARKYGRPGDFKKDRYDADSLMFGLPRLPSVDYFAIEEMEQVLNEPLSEGSDSSETTALAMSHFTSLLNECIQRNPERESHFHFQKLSSTLGSGNHEKPSQIPQPNANGRAVSVASNSASLV</sequence>
<feature type="domain" description="Skg3/CAF120-like PH-like" evidence="2">
    <location>
        <begin position="209"/>
        <end position="261"/>
    </location>
</feature>
<dbReference type="EMBL" id="BDGX01000030">
    <property type="protein sequence ID" value="GAV51088.1"/>
    <property type="molecule type" value="Genomic_DNA"/>
</dbReference>
<dbReference type="eggNOG" id="ENOG502QTIE">
    <property type="taxonomic scope" value="Eukaryota"/>
</dbReference>
<feature type="region of interest" description="Disordered" evidence="1">
    <location>
        <begin position="499"/>
        <end position="532"/>
    </location>
</feature>
<dbReference type="Proteomes" id="UP000187013">
    <property type="component" value="Unassembled WGS sequence"/>
</dbReference>
<dbReference type="OMA" id="IFEYMSI"/>
<feature type="domain" description="Skg3/CAF120-like PH-like" evidence="2">
    <location>
        <begin position="377"/>
        <end position="433"/>
    </location>
</feature>
<proteinExistence type="predicted"/>
<organism evidence="3 4">
    <name type="scientific">Zygosaccharomyces rouxii</name>
    <dbReference type="NCBI Taxonomy" id="4956"/>
    <lineage>
        <taxon>Eukaryota</taxon>
        <taxon>Fungi</taxon>
        <taxon>Dikarya</taxon>
        <taxon>Ascomycota</taxon>
        <taxon>Saccharomycotina</taxon>
        <taxon>Saccharomycetes</taxon>
        <taxon>Saccharomycetales</taxon>
        <taxon>Saccharomycetaceae</taxon>
        <taxon>Zygosaccharomyces</taxon>
    </lineage>
</organism>
<dbReference type="Pfam" id="PF25381">
    <property type="entry name" value="PH_26"/>
    <property type="match status" value="2"/>
</dbReference>
<comment type="caution">
    <text evidence="3">The sequence shown here is derived from an EMBL/GenBank/DDBJ whole genome shotgun (WGS) entry which is preliminary data.</text>
</comment>
<protein>
    <recommendedName>
        <fullName evidence="2">Skg3/CAF120-like PH-like domain-containing protein</fullName>
    </recommendedName>
</protein>
<name>A0A1Q3A5Z6_ZYGRO</name>
<reference evidence="3 4" key="1">
    <citation type="submission" date="2016-08" db="EMBL/GenBank/DDBJ databases">
        <title>Draft genome sequence of allopolyploid Zygosaccharomyces rouxii.</title>
        <authorList>
            <person name="Watanabe J."/>
            <person name="Uehara K."/>
            <person name="Mogi Y."/>
            <person name="Tsukioka Y."/>
        </authorList>
    </citation>
    <scope>NUCLEOTIDE SEQUENCE [LARGE SCALE GENOMIC DNA]</scope>
    <source>
        <strain evidence="3 4">NBRC 110957</strain>
    </source>
</reference>
<dbReference type="OrthoDB" id="5563754at2759"/>
<feature type="region of interest" description="Disordered" evidence="1">
    <location>
        <begin position="345"/>
        <end position="373"/>
    </location>
</feature>
<evidence type="ECO:0000256" key="1">
    <source>
        <dbReference type="SAM" id="MobiDB-lite"/>
    </source>
</evidence>
<evidence type="ECO:0000259" key="2">
    <source>
        <dbReference type="Pfam" id="PF25381"/>
    </source>
</evidence>
<feature type="compositionally biased region" description="Low complexity" evidence="1">
    <location>
        <begin position="516"/>
        <end position="532"/>
    </location>
</feature>
<dbReference type="AlphaFoldDB" id="A0A1Q3A5Z6"/>
<evidence type="ECO:0000313" key="3">
    <source>
        <dbReference type="EMBL" id="GAV51088.1"/>
    </source>
</evidence>